<dbReference type="Proteomes" id="UP000815846">
    <property type="component" value="Unassembled WGS sequence"/>
</dbReference>
<accession>A0ABY3N0X1</accession>
<keyword evidence="1" id="KW-0472">Membrane</keyword>
<keyword evidence="1" id="KW-0812">Transmembrane</keyword>
<dbReference type="EMBL" id="PJAI02000001">
    <property type="protein sequence ID" value="TYK67146.1"/>
    <property type="molecule type" value="Genomic_DNA"/>
</dbReference>
<protein>
    <submittedName>
        <fullName evidence="2">Type II secretion system protein</fullName>
    </submittedName>
</protein>
<dbReference type="Pfam" id="PF07963">
    <property type="entry name" value="N_methyl"/>
    <property type="match status" value="1"/>
</dbReference>
<dbReference type="PROSITE" id="PS00409">
    <property type="entry name" value="PROKAR_NTER_METHYL"/>
    <property type="match status" value="1"/>
</dbReference>
<proteinExistence type="predicted"/>
<reference evidence="2 3" key="1">
    <citation type="submission" date="2019-08" db="EMBL/GenBank/DDBJ databases">
        <title>Microbe sample from Colwellia echini.</title>
        <authorList>
            <person name="Christiansen L."/>
            <person name="Pathiraja D."/>
            <person name="Schultz-Johansen M."/>
            <person name="Choi I.-G."/>
            <person name="Stougaard P."/>
        </authorList>
    </citation>
    <scope>NUCLEOTIDE SEQUENCE [LARGE SCALE GENOMIC DNA]</scope>
    <source>
        <strain evidence="2 3">A3</strain>
    </source>
</reference>
<dbReference type="InterPro" id="IPR045584">
    <property type="entry name" value="Pilin-like"/>
</dbReference>
<keyword evidence="3" id="KW-1185">Reference proteome</keyword>
<evidence type="ECO:0000313" key="3">
    <source>
        <dbReference type="Proteomes" id="UP000815846"/>
    </source>
</evidence>
<feature type="transmembrane region" description="Helical" evidence="1">
    <location>
        <begin position="26"/>
        <end position="48"/>
    </location>
</feature>
<dbReference type="InterPro" id="IPR012902">
    <property type="entry name" value="N_methyl_site"/>
</dbReference>
<name>A0ABY3N0X1_9GAMM</name>
<organism evidence="2 3">
    <name type="scientific">Colwellia echini</name>
    <dbReference type="NCBI Taxonomy" id="1982103"/>
    <lineage>
        <taxon>Bacteria</taxon>
        <taxon>Pseudomonadati</taxon>
        <taxon>Pseudomonadota</taxon>
        <taxon>Gammaproteobacteria</taxon>
        <taxon>Alteromonadales</taxon>
        <taxon>Colwelliaceae</taxon>
        <taxon>Colwellia</taxon>
    </lineage>
</organism>
<dbReference type="Gene3D" id="3.30.700.10">
    <property type="entry name" value="Glycoprotein, Type 4 Pilin"/>
    <property type="match status" value="1"/>
</dbReference>
<evidence type="ECO:0000313" key="2">
    <source>
        <dbReference type="EMBL" id="TYK67146.1"/>
    </source>
</evidence>
<comment type="caution">
    <text evidence="2">The sequence shown here is derived from an EMBL/GenBank/DDBJ whole genome shotgun (WGS) entry which is preliminary data.</text>
</comment>
<dbReference type="NCBIfam" id="TIGR02532">
    <property type="entry name" value="IV_pilin_GFxxxE"/>
    <property type="match status" value="1"/>
</dbReference>
<sequence length="235" mass="24737">MIDNNSHNKFSSNIRAKALTGHNKNAGFTLIELVIVVVILGFLAATAIPKFVDLTGQAKQANIEGMAGGFATGVSLARAQWEAEARPKDTSNLNMVNYDGTVVYLTSEDRTTTPAISPGYIVGITSGNGINGVGSNITVSDCIDIWNSLLQQPPAITSDIDDVNGSDNSIKYLANLSGSGAATLCHYHLKETLARDGDGDYTAPATTSVDTLTSVGNSFSYQPANSSVIIYINDN</sequence>
<keyword evidence="1" id="KW-1133">Transmembrane helix</keyword>
<dbReference type="RefSeq" id="WP_101343293.1">
    <property type="nucleotide sequence ID" value="NZ_PJAI02000001.1"/>
</dbReference>
<dbReference type="SUPFAM" id="SSF54523">
    <property type="entry name" value="Pili subunits"/>
    <property type="match status" value="1"/>
</dbReference>
<gene>
    <name evidence="2" type="ORF">CWS31_001010</name>
</gene>
<evidence type="ECO:0000256" key="1">
    <source>
        <dbReference type="SAM" id="Phobius"/>
    </source>
</evidence>